<dbReference type="SUPFAM" id="SSF53901">
    <property type="entry name" value="Thiolase-like"/>
    <property type="match status" value="1"/>
</dbReference>
<organism evidence="2 3">
    <name type="scientific">Nocardia jinanensis</name>
    <dbReference type="NCBI Taxonomy" id="382504"/>
    <lineage>
        <taxon>Bacteria</taxon>
        <taxon>Bacillati</taxon>
        <taxon>Actinomycetota</taxon>
        <taxon>Actinomycetes</taxon>
        <taxon>Mycobacteriales</taxon>
        <taxon>Nocardiaceae</taxon>
        <taxon>Nocardia</taxon>
    </lineage>
</organism>
<protein>
    <recommendedName>
        <fullName evidence="1">Beta-ketoacyl-[acyl-carrier-protein] synthase III N-terminal domain-containing protein</fullName>
    </recommendedName>
</protein>
<gene>
    <name evidence="2" type="ORF">GCM10011588_10490</name>
</gene>
<dbReference type="EMBL" id="BMMH01000002">
    <property type="protein sequence ID" value="GGK97881.1"/>
    <property type="molecule type" value="Genomic_DNA"/>
</dbReference>
<evidence type="ECO:0000259" key="1">
    <source>
        <dbReference type="Pfam" id="PF08545"/>
    </source>
</evidence>
<dbReference type="InterPro" id="IPR013751">
    <property type="entry name" value="ACP_syn_III_N"/>
</dbReference>
<dbReference type="PANTHER" id="PTHR34069:SF2">
    <property type="entry name" value="BETA-KETOACYL-[ACYL-CARRIER-PROTEIN] SYNTHASE III"/>
    <property type="match status" value="1"/>
</dbReference>
<keyword evidence="3" id="KW-1185">Reference proteome</keyword>
<dbReference type="Gene3D" id="3.40.47.10">
    <property type="match status" value="2"/>
</dbReference>
<dbReference type="PANTHER" id="PTHR34069">
    <property type="entry name" value="3-OXOACYL-[ACYL-CARRIER-PROTEIN] SYNTHASE 3"/>
    <property type="match status" value="1"/>
</dbReference>
<dbReference type="GO" id="GO:0004315">
    <property type="term" value="F:3-oxoacyl-[acyl-carrier-protein] synthase activity"/>
    <property type="evidence" value="ECO:0007669"/>
    <property type="project" value="InterPro"/>
</dbReference>
<evidence type="ECO:0000313" key="2">
    <source>
        <dbReference type="EMBL" id="GGK97881.1"/>
    </source>
</evidence>
<sequence length="333" mass="35241">MELQVGIAAATTCLPDRRETARGSGIDEDDAAICDLEGYRRIPVCDGNPVTDLAVPAAVDALRRSGHQPSEIDLVIYAWLDDQGDAMPIPHTRLARLIGSHEAVTIGIQQKSGGGAIALELATELLNSGRYRTALVATGDVFDHDPHTRWVLHGSQGILLGDGATAAVLDLRPRPLMVQAVASAGRPDTELQFSQPSATSGSEPVEQVLNPAAVPAMRSAISTAVANVLSTTGLEPDDPRIRLVAFSRLGRTLLRRVYYPALPKGLPRPLELSSETGHLGAGDLLANLAHIQDNRLMSPGEYGLLVNVGMGFNVTAAIVRADAADAEQRIPIS</sequence>
<name>A0A917VN79_9NOCA</name>
<feature type="domain" description="Beta-ketoacyl-[acyl-carrier-protein] synthase III N-terminal" evidence="1">
    <location>
        <begin position="108"/>
        <end position="170"/>
    </location>
</feature>
<dbReference type="RefSeq" id="WP_058855438.1">
    <property type="nucleotide sequence ID" value="NZ_BMMH01000002.1"/>
</dbReference>
<dbReference type="GO" id="GO:0006633">
    <property type="term" value="P:fatty acid biosynthetic process"/>
    <property type="evidence" value="ECO:0007669"/>
    <property type="project" value="InterPro"/>
</dbReference>
<reference evidence="2" key="1">
    <citation type="journal article" date="2014" name="Int. J. Syst. Evol. Microbiol.">
        <title>Complete genome sequence of Corynebacterium casei LMG S-19264T (=DSM 44701T), isolated from a smear-ripened cheese.</title>
        <authorList>
            <consortium name="US DOE Joint Genome Institute (JGI-PGF)"/>
            <person name="Walter F."/>
            <person name="Albersmeier A."/>
            <person name="Kalinowski J."/>
            <person name="Ruckert C."/>
        </authorList>
    </citation>
    <scope>NUCLEOTIDE SEQUENCE</scope>
    <source>
        <strain evidence="2">CGMCC 4.3508</strain>
    </source>
</reference>
<dbReference type="AlphaFoldDB" id="A0A917VN79"/>
<dbReference type="GO" id="GO:0044550">
    <property type="term" value="P:secondary metabolite biosynthetic process"/>
    <property type="evidence" value="ECO:0007669"/>
    <property type="project" value="TreeGrafter"/>
</dbReference>
<dbReference type="CDD" id="cd00827">
    <property type="entry name" value="init_cond_enzymes"/>
    <property type="match status" value="1"/>
</dbReference>
<evidence type="ECO:0000313" key="3">
    <source>
        <dbReference type="Proteomes" id="UP000638263"/>
    </source>
</evidence>
<dbReference type="InterPro" id="IPR016039">
    <property type="entry name" value="Thiolase-like"/>
</dbReference>
<dbReference type="Pfam" id="PF08545">
    <property type="entry name" value="ACP_syn_III"/>
    <property type="match status" value="1"/>
</dbReference>
<dbReference type="Proteomes" id="UP000638263">
    <property type="component" value="Unassembled WGS sequence"/>
</dbReference>
<comment type="caution">
    <text evidence="2">The sequence shown here is derived from an EMBL/GenBank/DDBJ whole genome shotgun (WGS) entry which is preliminary data.</text>
</comment>
<accession>A0A917VN79</accession>
<proteinExistence type="predicted"/>
<reference evidence="2" key="2">
    <citation type="submission" date="2020-09" db="EMBL/GenBank/DDBJ databases">
        <authorList>
            <person name="Sun Q."/>
            <person name="Zhou Y."/>
        </authorList>
    </citation>
    <scope>NUCLEOTIDE SEQUENCE</scope>
    <source>
        <strain evidence="2">CGMCC 4.3508</strain>
    </source>
</reference>